<proteinExistence type="predicted"/>
<dbReference type="OrthoDB" id="423012at2"/>
<feature type="compositionally biased region" description="Basic and acidic residues" evidence="1">
    <location>
        <begin position="179"/>
        <end position="188"/>
    </location>
</feature>
<dbReference type="PROSITE" id="PS51352">
    <property type="entry name" value="THIOREDOXIN_2"/>
    <property type="match status" value="1"/>
</dbReference>
<keyword evidence="2" id="KW-0812">Transmembrane</keyword>
<keyword evidence="5" id="KW-1185">Reference proteome</keyword>
<dbReference type="Gene3D" id="3.40.30.10">
    <property type="entry name" value="Glutaredoxin"/>
    <property type="match status" value="1"/>
</dbReference>
<evidence type="ECO:0000256" key="1">
    <source>
        <dbReference type="SAM" id="MobiDB-lite"/>
    </source>
</evidence>
<dbReference type="PANTHER" id="PTHR47353">
    <property type="entry name" value="THIOREDOXIN-LIKE PROTEIN HCF164, CHLOROPLASTIC"/>
    <property type="match status" value="1"/>
</dbReference>
<evidence type="ECO:0000259" key="3">
    <source>
        <dbReference type="PROSITE" id="PS51352"/>
    </source>
</evidence>
<dbReference type="InterPro" id="IPR017937">
    <property type="entry name" value="Thioredoxin_CS"/>
</dbReference>
<dbReference type="PROSITE" id="PS00194">
    <property type="entry name" value="THIOREDOXIN_1"/>
    <property type="match status" value="1"/>
</dbReference>
<dbReference type="InterPro" id="IPR013766">
    <property type="entry name" value="Thioredoxin_domain"/>
</dbReference>
<dbReference type="EMBL" id="CP003944">
    <property type="protein sequence ID" value="AFZ49992.1"/>
    <property type="molecule type" value="Genomic_DNA"/>
</dbReference>
<evidence type="ECO:0000313" key="4">
    <source>
        <dbReference type="EMBL" id="AFZ49992.1"/>
    </source>
</evidence>
<sequence length="188" mass="20867">MTNNWSDTTTLSTRVRNLLIALGAIAISITIFLGLQTDTPSLSLEAQAEEATSLEVALRSEKPTFLEFYANWCTSCQAMAKDIGELKQTYGDRVNFVMLNVDNDKWLPEMLQYDVSSIPHFAFLDQEGKPIASVIGEQPRSILDRNLQALAQNETLPYESKQGARSSLESAKPTPSSKSEVEPRTHGR</sequence>
<dbReference type="Proteomes" id="UP000010482">
    <property type="component" value="Chromosome"/>
</dbReference>
<feature type="domain" description="Thioredoxin" evidence="3">
    <location>
        <begin position="33"/>
        <end position="152"/>
    </location>
</feature>
<evidence type="ECO:0000313" key="5">
    <source>
        <dbReference type="Proteomes" id="UP000010482"/>
    </source>
</evidence>
<feature type="transmembrane region" description="Helical" evidence="2">
    <location>
        <begin position="15"/>
        <end position="35"/>
    </location>
</feature>
<organism evidence="4 5">
    <name type="scientific">Dactylococcopsis salina (strain PCC 8305)</name>
    <name type="common">Myxobactron salinum</name>
    <dbReference type="NCBI Taxonomy" id="13035"/>
    <lineage>
        <taxon>Bacteria</taxon>
        <taxon>Bacillati</taxon>
        <taxon>Cyanobacteriota</taxon>
        <taxon>Cyanophyceae</taxon>
        <taxon>Nodosilineales</taxon>
        <taxon>Cymatolegaceae</taxon>
        <taxon>Dactylococcopsis</taxon>
    </lineage>
</organism>
<feature type="region of interest" description="Disordered" evidence="1">
    <location>
        <begin position="154"/>
        <end position="188"/>
    </location>
</feature>
<gene>
    <name evidence="4" type="ORF">Dacsa_1296</name>
</gene>
<name>K9YU10_DACS8</name>
<reference evidence="4" key="1">
    <citation type="submission" date="2012-04" db="EMBL/GenBank/DDBJ databases">
        <title>Finished genome of Dactylococcopsis salina PCC 8305.</title>
        <authorList>
            <consortium name="US DOE Joint Genome Institute"/>
            <person name="Gugger M."/>
            <person name="Coursin T."/>
            <person name="Rippka R."/>
            <person name="Tandeau De Marsac N."/>
            <person name="Huntemann M."/>
            <person name="Wei C.-L."/>
            <person name="Han J."/>
            <person name="Detter J.C."/>
            <person name="Han C."/>
            <person name="Tapia R."/>
            <person name="Daligault H."/>
            <person name="Chen A."/>
            <person name="Krypides N."/>
            <person name="Mavromatis K."/>
            <person name="Markowitz V."/>
            <person name="Szeto E."/>
            <person name="Ivanova N."/>
            <person name="Ovchinnikova G."/>
            <person name="Pagani I."/>
            <person name="Pati A."/>
            <person name="Goodwin L."/>
            <person name="Peters L."/>
            <person name="Pitluck S."/>
            <person name="Woyke T."/>
            <person name="Kerfeld C."/>
        </authorList>
    </citation>
    <scope>NUCLEOTIDE SEQUENCE [LARGE SCALE GENOMIC DNA]</scope>
    <source>
        <strain evidence="4">PCC 8305</strain>
    </source>
</reference>
<dbReference type="GO" id="GO:0016853">
    <property type="term" value="F:isomerase activity"/>
    <property type="evidence" value="ECO:0007669"/>
    <property type="project" value="UniProtKB-KW"/>
</dbReference>
<dbReference type="InterPro" id="IPR044241">
    <property type="entry name" value="TxlA/HCF164"/>
</dbReference>
<keyword evidence="2" id="KW-0472">Membrane</keyword>
<evidence type="ECO:0000256" key="2">
    <source>
        <dbReference type="SAM" id="Phobius"/>
    </source>
</evidence>
<dbReference type="CDD" id="cd02950">
    <property type="entry name" value="TxlA"/>
    <property type="match status" value="1"/>
</dbReference>
<dbReference type="FunFam" id="3.40.30.10:FF:000423">
    <property type="entry name" value="Thiol:disulfide interchange protein"/>
    <property type="match status" value="1"/>
</dbReference>
<dbReference type="eggNOG" id="COG0526">
    <property type="taxonomic scope" value="Bacteria"/>
</dbReference>
<dbReference type="PANTHER" id="PTHR47353:SF1">
    <property type="entry name" value="THIOREDOXIN-LIKE PROTEIN HCF164, CHLOROPLASTIC"/>
    <property type="match status" value="1"/>
</dbReference>
<dbReference type="STRING" id="13035.Dacsa_1296"/>
<dbReference type="Pfam" id="PF00085">
    <property type="entry name" value="Thioredoxin"/>
    <property type="match status" value="1"/>
</dbReference>
<feature type="compositionally biased region" description="Polar residues" evidence="1">
    <location>
        <begin position="163"/>
        <end position="178"/>
    </location>
</feature>
<dbReference type="RefSeq" id="WP_015228998.1">
    <property type="nucleotide sequence ID" value="NC_019780.1"/>
</dbReference>
<dbReference type="GO" id="GO:0016671">
    <property type="term" value="F:oxidoreductase activity, acting on a sulfur group of donors, disulfide as acceptor"/>
    <property type="evidence" value="ECO:0007669"/>
    <property type="project" value="TreeGrafter"/>
</dbReference>
<keyword evidence="2" id="KW-1133">Transmembrane helix</keyword>
<dbReference type="AlphaFoldDB" id="K9YU10"/>
<protein>
    <submittedName>
        <fullName evidence="4">Thiol-disulfide isomerase-like thioredoxin</fullName>
    </submittedName>
</protein>
<dbReference type="InterPro" id="IPR036249">
    <property type="entry name" value="Thioredoxin-like_sf"/>
</dbReference>
<accession>K9YU10</accession>
<dbReference type="HOGENOM" id="CLU_064833_2_0_3"/>
<dbReference type="KEGG" id="dsl:Dacsa_1296"/>
<dbReference type="SUPFAM" id="SSF52833">
    <property type="entry name" value="Thioredoxin-like"/>
    <property type="match status" value="1"/>
</dbReference>